<sequence length="76" mass="8587">MSLFKSNKNKSVSAAASPAQSPRTSVDAQRPVVEGNTMTREQAIHLAMHNAHQKLPHHFSLLTRQIFHKRKSQEQN</sequence>
<organism evidence="2 3">
    <name type="scientific">Mortierella hygrophila</name>
    <dbReference type="NCBI Taxonomy" id="979708"/>
    <lineage>
        <taxon>Eukaryota</taxon>
        <taxon>Fungi</taxon>
        <taxon>Fungi incertae sedis</taxon>
        <taxon>Mucoromycota</taxon>
        <taxon>Mortierellomycotina</taxon>
        <taxon>Mortierellomycetes</taxon>
        <taxon>Mortierellales</taxon>
        <taxon>Mortierellaceae</taxon>
        <taxon>Mortierella</taxon>
    </lineage>
</organism>
<comment type="caution">
    <text evidence="2">The sequence shown here is derived from an EMBL/GenBank/DDBJ whole genome shotgun (WGS) entry which is preliminary data.</text>
</comment>
<dbReference type="AlphaFoldDB" id="A0A9P6JZ23"/>
<evidence type="ECO:0000313" key="2">
    <source>
        <dbReference type="EMBL" id="KAF9538560.1"/>
    </source>
</evidence>
<gene>
    <name evidence="2" type="ORF">EC957_006458</name>
</gene>
<feature type="region of interest" description="Disordered" evidence="1">
    <location>
        <begin position="1"/>
        <end position="33"/>
    </location>
</feature>
<feature type="compositionally biased region" description="Low complexity" evidence="1">
    <location>
        <begin position="1"/>
        <end position="22"/>
    </location>
</feature>
<protein>
    <submittedName>
        <fullName evidence="2">Uncharacterized protein</fullName>
    </submittedName>
</protein>
<dbReference type="Proteomes" id="UP000723463">
    <property type="component" value="Unassembled WGS sequence"/>
</dbReference>
<proteinExistence type="predicted"/>
<evidence type="ECO:0000313" key="3">
    <source>
        <dbReference type="Proteomes" id="UP000723463"/>
    </source>
</evidence>
<evidence type="ECO:0000256" key="1">
    <source>
        <dbReference type="SAM" id="MobiDB-lite"/>
    </source>
</evidence>
<keyword evidence="3" id="KW-1185">Reference proteome</keyword>
<reference evidence="2" key="1">
    <citation type="journal article" date="2020" name="Fungal Divers.">
        <title>Resolving the Mortierellaceae phylogeny through synthesis of multi-gene phylogenetics and phylogenomics.</title>
        <authorList>
            <person name="Vandepol N."/>
            <person name="Liber J."/>
            <person name="Desiro A."/>
            <person name="Na H."/>
            <person name="Kennedy M."/>
            <person name="Barry K."/>
            <person name="Grigoriev I.V."/>
            <person name="Miller A.N."/>
            <person name="O'Donnell K."/>
            <person name="Stajich J.E."/>
            <person name="Bonito G."/>
        </authorList>
    </citation>
    <scope>NUCLEOTIDE SEQUENCE</scope>
    <source>
        <strain evidence="2">NRRL 2591</strain>
    </source>
</reference>
<name>A0A9P6JZ23_9FUNG</name>
<dbReference type="EMBL" id="JAAAXW010000298">
    <property type="protein sequence ID" value="KAF9538560.1"/>
    <property type="molecule type" value="Genomic_DNA"/>
</dbReference>
<accession>A0A9P6JZ23</accession>